<dbReference type="UniPathway" id="UPA00958"/>
<proteinExistence type="inferred from homology"/>
<dbReference type="GO" id="GO:0043842">
    <property type="term" value="F:Kdo transferase activity"/>
    <property type="evidence" value="ECO:0007669"/>
    <property type="project" value="UniProtKB-EC"/>
</dbReference>
<dbReference type="GO" id="GO:0009245">
    <property type="term" value="P:lipid A biosynthetic process"/>
    <property type="evidence" value="ECO:0007669"/>
    <property type="project" value="TreeGrafter"/>
</dbReference>
<comment type="pathway">
    <text evidence="2 10">Bacterial outer membrane biogenesis; LPS core biosynthesis.</text>
</comment>
<dbReference type="AlphaFoldDB" id="A0A1X7NRL0"/>
<evidence type="ECO:0000256" key="2">
    <source>
        <dbReference type="ARBA" id="ARBA00004713"/>
    </source>
</evidence>
<keyword evidence="5 10" id="KW-0808">Transferase</keyword>
<keyword evidence="13" id="KW-1185">Reference proteome</keyword>
<evidence type="ECO:0000256" key="1">
    <source>
        <dbReference type="ARBA" id="ARBA00003394"/>
    </source>
</evidence>
<evidence type="ECO:0000313" key="12">
    <source>
        <dbReference type="EMBL" id="SMH40153.1"/>
    </source>
</evidence>
<evidence type="ECO:0000259" key="11">
    <source>
        <dbReference type="Pfam" id="PF04413"/>
    </source>
</evidence>
<evidence type="ECO:0000256" key="6">
    <source>
        <dbReference type="ARBA" id="ARBA00031445"/>
    </source>
</evidence>
<feature type="site" description="Transition state stabilizer" evidence="9">
    <location>
        <position position="136"/>
    </location>
</feature>
<evidence type="ECO:0000313" key="13">
    <source>
        <dbReference type="Proteomes" id="UP000193083"/>
    </source>
</evidence>
<dbReference type="PANTHER" id="PTHR42755">
    <property type="entry name" value="3-DEOXY-MANNO-OCTULOSONATE CYTIDYLYLTRANSFERASE"/>
    <property type="match status" value="1"/>
</dbReference>
<sequence>MSERWARALLGTYRWAGAAAYPLVGGYIAWRTSKGKEERSRRRERYGFPGAARPHGPLVWFHAASVGETLAVAPLVERIIGLGINVVLTTGTVTSAAVVRDRFSEGVIHQYVPLDLTPALNRFLTHWAPDLAIIAESEIWPMTILELGSRRIPQILVNGRMSDRSFESWKKRSYIAEALFENLSHVIAQSEIDGERFRTLGARPVTVSGNLKGDTEPLPVDDAALALIGGQIGKRPTWAAVSTHEGEEQVAVSVHRLLKQRHPDILTIIVPRHPKRADALEAEFAAMGLKVARRSRNDRILYDTDILLGDTIGEMGLYLRLTEIAFVGRSLTAEGGQNPLEPALLDTAVLAGRNVQNFRDAYQKLVDRGGARLVRDADMLAGAVNFLLTNPAKRREMIAAGRETVEAMRGALNLTLKALEPYVQPLIVKARLEQANGRRAR</sequence>
<dbReference type="GO" id="GO:0009244">
    <property type="term" value="P:lipopolysaccharide core region biosynthetic process"/>
    <property type="evidence" value="ECO:0007669"/>
    <property type="project" value="UniProtKB-UniRule"/>
</dbReference>
<feature type="site" description="Transition state stabilizer" evidence="9">
    <location>
        <position position="212"/>
    </location>
</feature>
<comment type="catalytic activity">
    <reaction evidence="7 10">
        <text>lipid IVA (E. coli) + CMP-3-deoxy-beta-D-manno-octulosonate = alpha-Kdo-(2-&gt;6)-lipid IVA (E. coli) + CMP + H(+)</text>
        <dbReference type="Rhea" id="RHEA:28066"/>
        <dbReference type="ChEBI" id="CHEBI:15378"/>
        <dbReference type="ChEBI" id="CHEBI:58603"/>
        <dbReference type="ChEBI" id="CHEBI:60364"/>
        <dbReference type="ChEBI" id="CHEBI:60377"/>
        <dbReference type="ChEBI" id="CHEBI:85987"/>
        <dbReference type="EC" id="2.4.99.12"/>
    </reaction>
</comment>
<dbReference type="Gene3D" id="3.40.50.2000">
    <property type="entry name" value="Glycogen Phosphorylase B"/>
    <property type="match status" value="1"/>
</dbReference>
<feature type="domain" description="3-deoxy-D-manno-octulosonic-acid transferase N-terminal" evidence="11">
    <location>
        <begin position="41"/>
        <end position="214"/>
    </location>
</feature>
<dbReference type="Pfam" id="PF04413">
    <property type="entry name" value="Glycos_transf_N"/>
    <property type="match status" value="1"/>
</dbReference>
<protein>
    <recommendedName>
        <fullName evidence="4 10">3-deoxy-D-manno-octulosonic acid transferase</fullName>
        <shortName evidence="10">Kdo transferase</shortName>
        <ecNumber evidence="3 10">2.4.99.12</ecNumber>
    </recommendedName>
    <alternativeName>
        <fullName evidence="6 10">Lipid IV(A) 3-deoxy-D-manno-octulosonic acid transferase</fullName>
    </alternativeName>
</protein>
<feature type="active site" description="Proton acceptor" evidence="8">
    <location>
        <position position="68"/>
    </location>
</feature>
<evidence type="ECO:0000256" key="4">
    <source>
        <dbReference type="ARBA" id="ARBA00019077"/>
    </source>
</evidence>
<dbReference type="GO" id="GO:0005886">
    <property type="term" value="C:plasma membrane"/>
    <property type="evidence" value="ECO:0007669"/>
    <property type="project" value="UniProtKB-SubCell"/>
</dbReference>
<dbReference type="Gene3D" id="3.40.50.11720">
    <property type="entry name" value="3-Deoxy-D-manno-octulosonic-acid transferase, N-terminal domain"/>
    <property type="match status" value="1"/>
</dbReference>
<comment type="function">
    <text evidence="1 10">Involved in lipopolysaccharide (LPS) biosynthesis. Catalyzes the transfer of 3-deoxy-D-manno-octulosonate (Kdo) residue(s) from CMP-Kdo to lipid IV(A), the tetraacyldisaccharide-1,4'-bisphosphate precursor of lipid A.</text>
</comment>
<dbReference type="PANTHER" id="PTHR42755:SF1">
    <property type="entry name" value="3-DEOXY-D-MANNO-OCTULOSONIC ACID TRANSFERASE, MITOCHONDRIAL-RELATED"/>
    <property type="match status" value="1"/>
</dbReference>
<evidence type="ECO:0000256" key="10">
    <source>
        <dbReference type="RuleBase" id="RU365103"/>
    </source>
</evidence>
<dbReference type="InterPro" id="IPR038107">
    <property type="entry name" value="Glycos_transf_N_sf"/>
</dbReference>
<dbReference type="InterPro" id="IPR039901">
    <property type="entry name" value="Kdotransferase"/>
</dbReference>
<evidence type="ECO:0000256" key="5">
    <source>
        <dbReference type="ARBA" id="ARBA00022679"/>
    </source>
</evidence>
<keyword evidence="10" id="KW-1003">Cell membrane</keyword>
<dbReference type="Proteomes" id="UP000193083">
    <property type="component" value="Unassembled WGS sequence"/>
</dbReference>
<dbReference type="OrthoDB" id="9789797at2"/>
<dbReference type="RefSeq" id="WP_085464271.1">
    <property type="nucleotide sequence ID" value="NZ_FXBL01000004.1"/>
</dbReference>
<evidence type="ECO:0000256" key="3">
    <source>
        <dbReference type="ARBA" id="ARBA00012621"/>
    </source>
</evidence>
<dbReference type="NCBIfam" id="NF004387">
    <property type="entry name" value="PRK05749.1-3"/>
    <property type="match status" value="1"/>
</dbReference>
<dbReference type="EMBL" id="FXBL01000004">
    <property type="protein sequence ID" value="SMH40153.1"/>
    <property type="molecule type" value="Genomic_DNA"/>
</dbReference>
<dbReference type="EC" id="2.4.99.12" evidence="3 10"/>
<evidence type="ECO:0000256" key="7">
    <source>
        <dbReference type="ARBA" id="ARBA00049183"/>
    </source>
</evidence>
<name>A0A1X7NRL0_9HYPH</name>
<comment type="subcellular location">
    <subcellularLocation>
        <location evidence="10">Cell membrane</location>
    </subcellularLocation>
</comment>
<comment type="similarity">
    <text evidence="10">Belongs to the glycosyltransferase group 1 family.</text>
</comment>
<dbReference type="InterPro" id="IPR007507">
    <property type="entry name" value="Glycos_transf_N"/>
</dbReference>
<organism evidence="12 13">
    <name type="scientific">Mesorhizobium australicum</name>
    <dbReference type="NCBI Taxonomy" id="536018"/>
    <lineage>
        <taxon>Bacteria</taxon>
        <taxon>Pseudomonadati</taxon>
        <taxon>Pseudomonadota</taxon>
        <taxon>Alphaproteobacteria</taxon>
        <taxon>Hyphomicrobiales</taxon>
        <taxon>Phyllobacteriaceae</taxon>
        <taxon>Mesorhizobium</taxon>
    </lineage>
</organism>
<keyword evidence="10" id="KW-0472">Membrane</keyword>
<dbReference type="SUPFAM" id="SSF53756">
    <property type="entry name" value="UDP-Glycosyltransferase/glycogen phosphorylase"/>
    <property type="match status" value="1"/>
</dbReference>
<evidence type="ECO:0000256" key="9">
    <source>
        <dbReference type="PIRSR" id="PIRSR639901-2"/>
    </source>
</evidence>
<reference evidence="12 13" key="1">
    <citation type="submission" date="2017-04" db="EMBL/GenBank/DDBJ databases">
        <authorList>
            <person name="Afonso C.L."/>
            <person name="Miller P.J."/>
            <person name="Scott M.A."/>
            <person name="Spackman E."/>
            <person name="Goraichik I."/>
            <person name="Dimitrov K.M."/>
            <person name="Suarez D.L."/>
            <person name="Swayne D.E."/>
        </authorList>
    </citation>
    <scope>NUCLEOTIDE SEQUENCE [LARGE SCALE GENOMIC DNA]</scope>
    <source>
        <strain evidence="12 13">B5P</strain>
    </source>
</reference>
<evidence type="ECO:0000256" key="8">
    <source>
        <dbReference type="PIRSR" id="PIRSR639901-1"/>
    </source>
</evidence>
<gene>
    <name evidence="12" type="ORF">SAMN02982922_2273</name>
</gene>
<accession>A0A1X7NRL0</accession>
<keyword evidence="10" id="KW-0448">Lipopolysaccharide biosynthesis</keyword>